<accession>A0ACA9SLG5</accession>
<dbReference type="Proteomes" id="UP000789920">
    <property type="component" value="Unassembled WGS sequence"/>
</dbReference>
<organism evidence="1 2">
    <name type="scientific">Racocetra persica</name>
    <dbReference type="NCBI Taxonomy" id="160502"/>
    <lineage>
        <taxon>Eukaryota</taxon>
        <taxon>Fungi</taxon>
        <taxon>Fungi incertae sedis</taxon>
        <taxon>Mucoromycota</taxon>
        <taxon>Glomeromycotina</taxon>
        <taxon>Glomeromycetes</taxon>
        <taxon>Diversisporales</taxon>
        <taxon>Gigasporaceae</taxon>
        <taxon>Racocetra</taxon>
    </lineage>
</organism>
<evidence type="ECO:0000313" key="1">
    <source>
        <dbReference type="EMBL" id="CAG8840503.1"/>
    </source>
</evidence>
<proteinExistence type="predicted"/>
<name>A0ACA9SLG5_9GLOM</name>
<reference evidence="1" key="1">
    <citation type="submission" date="2021-06" db="EMBL/GenBank/DDBJ databases">
        <authorList>
            <person name="Kallberg Y."/>
            <person name="Tangrot J."/>
            <person name="Rosling A."/>
        </authorList>
    </citation>
    <scope>NUCLEOTIDE SEQUENCE</scope>
    <source>
        <strain evidence="1">MA461A</strain>
    </source>
</reference>
<sequence length="136" mass="16082">LELKAIFIREIPTFKLKIAVIILFYNSFHNTSIKIFLFNSLMAAQIQKLLSLSFIFSCMIIATIAVSCPSYLRERDVCKPYDQTHRYNERTVIYDEFDDLDEYDVVYPVYPDDYFFDDDLVVYPDDDLVVYPDDDL</sequence>
<comment type="caution">
    <text evidence="1">The sequence shown here is derived from an EMBL/GenBank/DDBJ whole genome shotgun (WGS) entry which is preliminary data.</text>
</comment>
<protein>
    <submittedName>
        <fullName evidence="1">21507_t:CDS:1</fullName>
    </submittedName>
</protein>
<feature type="non-terminal residue" evidence="1">
    <location>
        <position position="1"/>
    </location>
</feature>
<evidence type="ECO:0000313" key="2">
    <source>
        <dbReference type="Proteomes" id="UP000789920"/>
    </source>
</evidence>
<feature type="non-terminal residue" evidence="1">
    <location>
        <position position="136"/>
    </location>
</feature>
<dbReference type="EMBL" id="CAJVQC010126961">
    <property type="protein sequence ID" value="CAG8840503.1"/>
    <property type="molecule type" value="Genomic_DNA"/>
</dbReference>
<gene>
    <name evidence="1" type="ORF">RPERSI_LOCUS31455</name>
</gene>
<keyword evidence="2" id="KW-1185">Reference proteome</keyword>